<organism evidence="10 11">
    <name type="scientific">Burkholderia cepacia</name>
    <name type="common">Pseudomonas cepacia</name>
    <dbReference type="NCBI Taxonomy" id="292"/>
    <lineage>
        <taxon>Bacteria</taxon>
        <taxon>Pseudomonadati</taxon>
        <taxon>Pseudomonadota</taxon>
        <taxon>Betaproteobacteria</taxon>
        <taxon>Burkholderiales</taxon>
        <taxon>Burkholderiaceae</taxon>
        <taxon>Burkholderia</taxon>
        <taxon>Burkholderia cepacia complex</taxon>
    </lineage>
</organism>
<sequence>MLLASVGARAADAVDAGGVVLNGTRVIYPADSQQASLSLVNTTSHGTFLIQSWVEGADGQKSEDFIVTPPLFVMSPKKESILRLIYAGSPLPTDRETVFYLNVKAIPSSEKRRSQSSGGVLEIAIQNRIKVFYRPKKLLMSSDEARKHVSCALSGDRLIMTNTSPYYVSTLNLTVGGKNLPNTMVPPKDAVTVAMPQGTVGAVTFQAVNDYGVNTVKQVCDVSVPLNSAAVQ</sequence>
<dbReference type="InterPro" id="IPR018046">
    <property type="entry name" value="Pili_assmbl_chaperone_CS"/>
</dbReference>
<evidence type="ECO:0000256" key="1">
    <source>
        <dbReference type="ARBA" id="ARBA00004418"/>
    </source>
</evidence>
<comment type="caution">
    <text evidence="10">The sequence shown here is derived from an EMBL/GenBank/DDBJ whole genome shotgun (WGS) entry which is preliminary data.</text>
</comment>
<dbReference type="InterPro" id="IPR013783">
    <property type="entry name" value="Ig-like_fold"/>
</dbReference>
<dbReference type="AlphaFoldDB" id="A0A0J5VYC3"/>
<keyword evidence="4" id="KW-0732">Signal</keyword>
<name>A0A0J5VYC3_BURCE</name>
<dbReference type="EMBL" id="LDWR01000108">
    <property type="protein sequence ID" value="KML41979.1"/>
    <property type="molecule type" value="Genomic_DNA"/>
</dbReference>
<reference evidence="10 11" key="1">
    <citation type="submission" date="2015-05" db="EMBL/GenBank/DDBJ databases">
        <title>Draft genome of Burkholderia cepacia LK29.</title>
        <authorList>
            <person name="Chan X.Y."/>
        </authorList>
    </citation>
    <scope>NUCLEOTIDE SEQUENCE [LARGE SCALE GENOMIC DNA]</scope>
    <source>
        <strain evidence="10 11">LK29</strain>
    </source>
</reference>
<dbReference type="Pfam" id="PF02753">
    <property type="entry name" value="PapD_C"/>
    <property type="match status" value="1"/>
</dbReference>
<evidence type="ECO:0000259" key="9">
    <source>
        <dbReference type="Pfam" id="PF02753"/>
    </source>
</evidence>
<evidence type="ECO:0000256" key="6">
    <source>
        <dbReference type="ARBA" id="ARBA00023186"/>
    </source>
</evidence>
<feature type="domain" description="Pili assembly chaperone C-terminal" evidence="9">
    <location>
        <begin position="161"/>
        <end position="213"/>
    </location>
</feature>
<evidence type="ECO:0000256" key="2">
    <source>
        <dbReference type="ARBA" id="ARBA00007399"/>
    </source>
</evidence>
<dbReference type="Pfam" id="PF00345">
    <property type="entry name" value="PapD_N"/>
    <property type="match status" value="1"/>
</dbReference>
<dbReference type="InterPro" id="IPR016148">
    <property type="entry name" value="Pili_assmbl_chaperone_C"/>
</dbReference>
<dbReference type="SUPFAM" id="SSF49584">
    <property type="entry name" value="Periplasmic chaperone C-domain"/>
    <property type="match status" value="1"/>
</dbReference>
<comment type="subcellular location">
    <subcellularLocation>
        <location evidence="1 7">Periplasm</location>
    </subcellularLocation>
</comment>
<evidence type="ECO:0000256" key="7">
    <source>
        <dbReference type="RuleBase" id="RU003918"/>
    </source>
</evidence>
<evidence type="ECO:0000256" key="4">
    <source>
        <dbReference type="ARBA" id="ARBA00022729"/>
    </source>
</evidence>
<evidence type="ECO:0000313" key="11">
    <source>
        <dbReference type="Proteomes" id="UP000036338"/>
    </source>
</evidence>
<dbReference type="PANTHER" id="PTHR30251:SF0">
    <property type="entry name" value="FIMBRIAL CHAPERONE PROTEIN ELFD-RELATED"/>
    <property type="match status" value="1"/>
</dbReference>
<feature type="domain" description="Pili assembly chaperone N-terminal" evidence="8">
    <location>
        <begin position="18"/>
        <end position="138"/>
    </location>
</feature>
<evidence type="ECO:0000313" key="10">
    <source>
        <dbReference type="EMBL" id="KML41979.1"/>
    </source>
</evidence>
<dbReference type="Proteomes" id="UP000036338">
    <property type="component" value="Unassembled WGS sequence"/>
</dbReference>
<dbReference type="InterPro" id="IPR036316">
    <property type="entry name" value="Pili_assmbl_chap_C_dom_sf"/>
</dbReference>
<dbReference type="InterPro" id="IPR016147">
    <property type="entry name" value="Pili_assmbl_chaperone_N"/>
</dbReference>
<gene>
    <name evidence="10" type="ORF">VL15_37845</name>
</gene>
<dbReference type="PRINTS" id="PR00969">
    <property type="entry name" value="CHAPERONPILI"/>
</dbReference>
<dbReference type="PATRIC" id="fig|292.27.peg.275"/>
<keyword evidence="3" id="KW-1029">Fimbrium biogenesis</keyword>
<accession>A0A0J5VYC3</accession>
<keyword evidence="6 7" id="KW-0143">Chaperone</keyword>
<keyword evidence="5" id="KW-0574">Periplasm</keyword>
<evidence type="ECO:0000259" key="8">
    <source>
        <dbReference type="Pfam" id="PF00345"/>
    </source>
</evidence>
<dbReference type="PANTHER" id="PTHR30251">
    <property type="entry name" value="PILUS ASSEMBLY CHAPERONE"/>
    <property type="match status" value="1"/>
</dbReference>
<dbReference type="InterPro" id="IPR050643">
    <property type="entry name" value="Periplasmic_pilus_chap"/>
</dbReference>
<dbReference type="GO" id="GO:0071555">
    <property type="term" value="P:cell wall organization"/>
    <property type="evidence" value="ECO:0007669"/>
    <property type="project" value="InterPro"/>
</dbReference>
<dbReference type="GO" id="GO:0030288">
    <property type="term" value="C:outer membrane-bounded periplasmic space"/>
    <property type="evidence" value="ECO:0007669"/>
    <property type="project" value="InterPro"/>
</dbReference>
<dbReference type="SUPFAM" id="SSF49354">
    <property type="entry name" value="PapD-like"/>
    <property type="match status" value="1"/>
</dbReference>
<dbReference type="Gene3D" id="2.60.40.10">
    <property type="entry name" value="Immunoglobulins"/>
    <property type="match status" value="2"/>
</dbReference>
<evidence type="ECO:0000256" key="3">
    <source>
        <dbReference type="ARBA" id="ARBA00022558"/>
    </source>
</evidence>
<proteinExistence type="inferred from homology"/>
<dbReference type="PROSITE" id="PS00635">
    <property type="entry name" value="PILI_CHAPERONE"/>
    <property type="match status" value="1"/>
</dbReference>
<evidence type="ECO:0008006" key="12">
    <source>
        <dbReference type="Google" id="ProtNLM"/>
    </source>
</evidence>
<evidence type="ECO:0000256" key="5">
    <source>
        <dbReference type="ARBA" id="ARBA00022764"/>
    </source>
</evidence>
<dbReference type="InterPro" id="IPR008962">
    <property type="entry name" value="PapD-like_sf"/>
</dbReference>
<comment type="similarity">
    <text evidence="2 7">Belongs to the periplasmic pilus chaperone family.</text>
</comment>
<protein>
    <recommendedName>
        <fullName evidence="12">Fimbrial chaperone protein</fullName>
    </recommendedName>
</protein>
<dbReference type="FunFam" id="2.60.40.10:FF:000458">
    <property type="entry name" value="Molecular chaperone FimC"/>
    <property type="match status" value="1"/>
</dbReference>
<dbReference type="InterPro" id="IPR001829">
    <property type="entry name" value="Pili_assmbl_chaperone_bac"/>
</dbReference>